<dbReference type="CDD" id="cd03794">
    <property type="entry name" value="GT4_WbuB-like"/>
    <property type="match status" value="1"/>
</dbReference>
<sequence>MNLWLVNHYAILPQQAGGTRHYTLARELVERGHQVTIIASSFDHTTRMELHIPDGAPSRLEVVDGVRFLWLRTPPYEGNSTRRLWNTVAFARKVLSLRAQDLGGRPDVVLGSSPHLFAAWAAERLARRHRVPFVLEVRDLWPRSLVDLGNFSEGHPFIRWLENIERGLYRRARHIITLLPGAGEHIAQKGGDPDRIVWIPNGIDADRLPPPEPPTPKDAFELMYAGTHGLANGLQVILEAAERLQNRPFRFRLVGDGPDKPRLVEMAARMNLTNAVFEPPVPKSQIPDLLREAGAFLMVLRDSPVFRWGVSPNKLFDYMAAARPVIFSVNTPLNPVEAAGAGVTVPAEDADALAEAAIRLLSMSPEERWRMGLRGRKYVEDNHNLNRLSSRLESVLKDALDSR</sequence>
<dbReference type="OrthoDB" id="9811902at2"/>
<keyword evidence="2" id="KW-0808">Transferase</keyword>
<dbReference type="Pfam" id="PF13579">
    <property type="entry name" value="Glyco_trans_4_4"/>
    <property type="match status" value="1"/>
</dbReference>
<dbReference type="GO" id="GO:0016740">
    <property type="term" value="F:transferase activity"/>
    <property type="evidence" value="ECO:0007669"/>
    <property type="project" value="UniProtKB-KW"/>
</dbReference>
<name>A0A511RM88_9DEIN</name>
<dbReference type="PANTHER" id="PTHR12526">
    <property type="entry name" value="GLYCOSYLTRANSFERASE"/>
    <property type="match status" value="1"/>
</dbReference>
<dbReference type="AlphaFoldDB" id="A0A511RM88"/>
<dbReference type="Gene3D" id="3.40.50.2000">
    <property type="entry name" value="Glycogen Phosphorylase B"/>
    <property type="match status" value="2"/>
</dbReference>
<evidence type="ECO:0000259" key="1">
    <source>
        <dbReference type="Pfam" id="PF13579"/>
    </source>
</evidence>
<dbReference type="Pfam" id="PF13692">
    <property type="entry name" value="Glyco_trans_1_4"/>
    <property type="match status" value="1"/>
</dbReference>
<comment type="caution">
    <text evidence="2">The sequence shown here is derived from an EMBL/GenBank/DDBJ whole genome shotgun (WGS) entry which is preliminary data.</text>
</comment>
<dbReference type="InterPro" id="IPR028098">
    <property type="entry name" value="Glyco_trans_4-like_N"/>
</dbReference>
<organism evidence="2 3">
    <name type="scientific">Oceanithermus desulfurans NBRC 100063</name>
    <dbReference type="NCBI Taxonomy" id="1227550"/>
    <lineage>
        <taxon>Bacteria</taxon>
        <taxon>Thermotogati</taxon>
        <taxon>Deinococcota</taxon>
        <taxon>Deinococci</taxon>
        <taxon>Thermales</taxon>
        <taxon>Thermaceae</taxon>
        <taxon>Oceanithermus</taxon>
    </lineage>
</organism>
<dbReference type="EMBL" id="BJXN01000021">
    <property type="protein sequence ID" value="GEM90760.1"/>
    <property type="molecule type" value="Genomic_DNA"/>
</dbReference>
<proteinExistence type="predicted"/>
<dbReference type="RefSeq" id="WP_147148789.1">
    <property type="nucleotide sequence ID" value="NZ_BJXN01000021.1"/>
</dbReference>
<evidence type="ECO:0000313" key="2">
    <source>
        <dbReference type="EMBL" id="GEM90760.1"/>
    </source>
</evidence>
<dbReference type="Proteomes" id="UP000321827">
    <property type="component" value="Unassembled WGS sequence"/>
</dbReference>
<accession>A0A511RM88</accession>
<dbReference type="PANTHER" id="PTHR12526:SF622">
    <property type="entry name" value="GLYCOSYLTRANSFERASE (GROUP I)"/>
    <property type="match status" value="1"/>
</dbReference>
<gene>
    <name evidence="2" type="ORF">ODE01S_21940</name>
</gene>
<evidence type="ECO:0000313" key="3">
    <source>
        <dbReference type="Proteomes" id="UP000321827"/>
    </source>
</evidence>
<feature type="domain" description="Glycosyltransferase subfamily 4-like N-terminal" evidence="1">
    <location>
        <begin position="19"/>
        <end position="202"/>
    </location>
</feature>
<reference evidence="2 3" key="1">
    <citation type="submission" date="2019-07" db="EMBL/GenBank/DDBJ databases">
        <title>Whole genome shotgun sequence of Oceanithermus desulfurans NBRC 100063.</title>
        <authorList>
            <person name="Hosoyama A."/>
            <person name="Uohara A."/>
            <person name="Ohji S."/>
            <person name="Ichikawa N."/>
        </authorList>
    </citation>
    <scope>NUCLEOTIDE SEQUENCE [LARGE SCALE GENOMIC DNA]</scope>
    <source>
        <strain evidence="2 3">NBRC 100063</strain>
    </source>
</reference>
<dbReference type="SUPFAM" id="SSF53756">
    <property type="entry name" value="UDP-Glycosyltransferase/glycogen phosphorylase"/>
    <property type="match status" value="1"/>
</dbReference>
<protein>
    <submittedName>
        <fullName evidence="2">Glycosyltransferase WbuB</fullName>
    </submittedName>
</protein>